<proteinExistence type="predicted"/>
<dbReference type="EMBL" id="PSZC01000011">
    <property type="protein sequence ID" value="PPJ37030.1"/>
    <property type="molecule type" value="Genomic_DNA"/>
</dbReference>
<accession>A0A2S6AP84</accession>
<reference evidence="2 3" key="1">
    <citation type="submission" date="2018-02" db="EMBL/GenBank/DDBJ databases">
        <title>8 Nocardia nova and 1 Nocardia cyriacigeorgica strain used for evolution to TMP-SMX.</title>
        <authorList>
            <person name="Mehta H."/>
            <person name="Weng J."/>
            <person name="Shamoo Y."/>
        </authorList>
    </citation>
    <scope>NUCLEOTIDE SEQUENCE [LARGE SCALE GENOMIC DNA]</scope>
    <source>
        <strain evidence="2 3">MDA3139</strain>
    </source>
</reference>
<organism evidence="2 3">
    <name type="scientific">Nocardia nova</name>
    <dbReference type="NCBI Taxonomy" id="37330"/>
    <lineage>
        <taxon>Bacteria</taxon>
        <taxon>Bacillati</taxon>
        <taxon>Actinomycetota</taxon>
        <taxon>Actinomycetes</taxon>
        <taxon>Mycobacteriales</taxon>
        <taxon>Nocardiaceae</taxon>
        <taxon>Nocardia</taxon>
    </lineage>
</organism>
<protein>
    <recommendedName>
        <fullName evidence="4">DNA primase</fullName>
    </recommendedName>
</protein>
<dbReference type="AlphaFoldDB" id="A0A2S6AP84"/>
<evidence type="ECO:0000313" key="3">
    <source>
        <dbReference type="Proteomes" id="UP000239874"/>
    </source>
</evidence>
<comment type="caution">
    <text evidence="2">The sequence shown here is derived from an EMBL/GenBank/DDBJ whole genome shotgun (WGS) entry which is preliminary data.</text>
</comment>
<evidence type="ECO:0000256" key="1">
    <source>
        <dbReference type="SAM" id="MobiDB-lite"/>
    </source>
</evidence>
<gene>
    <name evidence="2" type="ORF">C5E45_17600</name>
</gene>
<name>A0A2S6AP84_9NOCA</name>
<feature type="compositionally biased region" description="Acidic residues" evidence="1">
    <location>
        <begin position="125"/>
        <end position="147"/>
    </location>
</feature>
<feature type="region of interest" description="Disordered" evidence="1">
    <location>
        <begin position="90"/>
        <end position="201"/>
    </location>
</feature>
<dbReference type="Proteomes" id="UP000239874">
    <property type="component" value="Unassembled WGS sequence"/>
</dbReference>
<sequence length="201" mass="21609">MGIGYVLGRTRKMRFALGVAGAMMAKRSSDIPGELLERGTSLLKSSADLTQLTDTVRDELVGAARSAAVTAASNQLDALNTRLQQGSSLLSGESLLSGKDREAPEAESGDEGEKEPVREAAAASSDEDLEEVDSGQEEEGQEEEEDREPPAPRARKRAAPRARKTTSGTSTRKSAERKPVAVSRRRSSSDSDEPPVRRTRR</sequence>
<evidence type="ECO:0000313" key="2">
    <source>
        <dbReference type="EMBL" id="PPJ37030.1"/>
    </source>
</evidence>
<feature type="compositionally biased region" description="Basic residues" evidence="1">
    <location>
        <begin position="153"/>
        <end position="164"/>
    </location>
</feature>
<evidence type="ECO:0008006" key="4">
    <source>
        <dbReference type="Google" id="ProtNLM"/>
    </source>
</evidence>